<gene>
    <name evidence="1" type="ORF">C0029_08020</name>
</gene>
<dbReference type="EMBL" id="PKUR01000002">
    <property type="protein sequence ID" value="PLW86362.1"/>
    <property type="molecule type" value="Genomic_DNA"/>
</dbReference>
<dbReference type="RefSeq" id="WP_084198973.1">
    <property type="nucleotide sequence ID" value="NZ_BMYL01000002.1"/>
</dbReference>
<keyword evidence="2" id="KW-1185">Reference proteome</keyword>
<evidence type="ECO:0000313" key="2">
    <source>
        <dbReference type="Proteomes" id="UP000235162"/>
    </source>
</evidence>
<reference evidence="1 2" key="1">
    <citation type="submission" date="2018-01" db="EMBL/GenBank/DDBJ databases">
        <title>The draft genome sequence of Halioglobus japonicus S1-36.</title>
        <authorList>
            <person name="Du Z.-J."/>
            <person name="Shi M.-J."/>
        </authorList>
    </citation>
    <scope>NUCLEOTIDE SEQUENCE [LARGE SCALE GENOMIC DNA]</scope>
    <source>
        <strain evidence="1 2">S1-36</strain>
    </source>
</reference>
<accession>A0AAP8MF35</accession>
<dbReference type="AlphaFoldDB" id="A0AAP8MF35"/>
<name>A0AAP8MF35_9GAMM</name>
<protein>
    <submittedName>
        <fullName evidence="1">Uncharacterized protein</fullName>
    </submittedName>
</protein>
<dbReference type="KEGG" id="hja:BST95_08980"/>
<evidence type="ECO:0000313" key="1">
    <source>
        <dbReference type="EMBL" id="PLW86362.1"/>
    </source>
</evidence>
<sequence>MSDRFAKTFYLLHENGDRLWPVQMEDQQTRRSSWRVSDNGNTKAAAIEVTDEEVLRDYVINQRYAVRAATRKSGARASLYRPDQRAIRELVDLKK</sequence>
<dbReference type="Proteomes" id="UP000235162">
    <property type="component" value="Unassembled WGS sequence"/>
</dbReference>
<comment type="caution">
    <text evidence="1">The sequence shown here is derived from an EMBL/GenBank/DDBJ whole genome shotgun (WGS) entry which is preliminary data.</text>
</comment>
<organism evidence="1 2">
    <name type="scientific">Halioglobus japonicus</name>
    <dbReference type="NCBI Taxonomy" id="930805"/>
    <lineage>
        <taxon>Bacteria</taxon>
        <taxon>Pseudomonadati</taxon>
        <taxon>Pseudomonadota</taxon>
        <taxon>Gammaproteobacteria</taxon>
        <taxon>Cellvibrionales</taxon>
        <taxon>Halieaceae</taxon>
        <taxon>Halioglobus</taxon>
    </lineage>
</organism>
<proteinExistence type="predicted"/>